<dbReference type="AlphaFoldDB" id="A0A6C0K0N2"/>
<protein>
    <submittedName>
        <fullName evidence="1">Uncharacterized protein</fullName>
    </submittedName>
</protein>
<dbReference type="EMBL" id="MN740780">
    <property type="protein sequence ID" value="QHU11259.1"/>
    <property type="molecule type" value="Genomic_DNA"/>
</dbReference>
<proteinExistence type="predicted"/>
<name>A0A6C0K0N2_9ZZZZ</name>
<accession>A0A6C0K0N2</accession>
<reference evidence="1" key="1">
    <citation type="journal article" date="2020" name="Nature">
        <title>Giant virus diversity and host interactions through global metagenomics.</title>
        <authorList>
            <person name="Schulz F."/>
            <person name="Roux S."/>
            <person name="Paez-Espino D."/>
            <person name="Jungbluth S."/>
            <person name="Walsh D.A."/>
            <person name="Denef V.J."/>
            <person name="McMahon K.D."/>
            <person name="Konstantinidis K.T."/>
            <person name="Eloe-Fadrosh E.A."/>
            <person name="Kyrpides N.C."/>
            <person name="Woyke T."/>
        </authorList>
    </citation>
    <scope>NUCLEOTIDE SEQUENCE</scope>
    <source>
        <strain evidence="1">GVMAG-S-1101165-84</strain>
    </source>
</reference>
<evidence type="ECO:0000313" key="1">
    <source>
        <dbReference type="EMBL" id="QHU11259.1"/>
    </source>
</evidence>
<sequence length="71" mass="8410">MHFELQIHRHSVMVKGLLHRELPTMSVPERMRPELRFHLGRQNKTVGLDSAVQEILHIRYMQNSLPGSRRI</sequence>
<organism evidence="1">
    <name type="scientific">viral metagenome</name>
    <dbReference type="NCBI Taxonomy" id="1070528"/>
    <lineage>
        <taxon>unclassified sequences</taxon>
        <taxon>metagenomes</taxon>
        <taxon>organismal metagenomes</taxon>
    </lineage>
</organism>